<proteinExistence type="predicted"/>
<dbReference type="InterPro" id="IPR048661">
    <property type="entry name" value="CPL1-like"/>
</dbReference>
<feature type="compositionally biased region" description="Polar residues" evidence="1">
    <location>
        <begin position="124"/>
        <end position="135"/>
    </location>
</feature>
<dbReference type="EMBL" id="PUHQ01000028">
    <property type="protein sequence ID" value="KAG0662268.1"/>
    <property type="molecule type" value="Genomic_DNA"/>
</dbReference>
<dbReference type="InterPro" id="IPR038955">
    <property type="entry name" value="PriA/CPL1_fungi"/>
</dbReference>
<feature type="chain" id="PRO_5040166896" description="Protein CPL1-like domain-containing protein" evidence="2">
    <location>
        <begin position="26"/>
        <end position="331"/>
    </location>
</feature>
<organism evidence="4 5">
    <name type="scientific">Rhodotorula mucilaginosa</name>
    <name type="common">Yeast</name>
    <name type="synonym">Rhodotorula rubra</name>
    <dbReference type="NCBI Taxonomy" id="5537"/>
    <lineage>
        <taxon>Eukaryota</taxon>
        <taxon>Fungi</taxon>
        <taxon>Dikarya</taxon>
        <taxon>Basidiomycota</taxon>
        <taxon>Pucciniomycotina</taxon>
        <taxon>Microbotryomycetes</taxon>
        <taxon>Sporidiobolales</taxon>
        <taxon>Sporidiobolaceae</taxon>
        <taxon>Rhodotorula</taxon>
    </lineage>
</organism>
<feature type="compositionally biased region" description="Polar residues" evidence="1">
    <location>
        <begin position="142"/>
        <end position="152"/>
    </location>
</feature>
<dbReference type="OrthoDB" id="439917at2759"/>
<gene>
    <name evidence="4" type="ORF">C6P46_003454</name>
</gene>
<keyword evidence="5" id="KW-1185">Reference proteome</keyword>
<feature type="signal peptide" evidence="2">
    <location>
        <begin position="1"/>
        <end position="25"/>
    </location>
</feature>
<name>A0A9P7B705_RHOMI</name>
<feature type="compositionally biased region" description="Low complexity" evidence="1">
    <location>
        <begin position="88"/>
        <end position="105"/>
    </location>
</feature>
<accession>A0A9P7B705</accession>
<sequence>MLHNLNCLALLAALAFLASPSTAAAVEVQQLEQRSLAETPARLSLARRFTSSFAQLRERKTSRVGLAGTKKRTLSDDLLAMLKVVAGPANPSASPSARPSSTWAAKPGASQVNHKRDNGAFYGASQNAHAATATQPHRGPSQGATHASTSTAKPHHGASQSAHAAAPTHATAGSSSTDSAGASHPAPSMQPGGGHAAAPVPQPSALYDSAANKAAKVVEYVKRMIQQEPWESLDSRLLCPSGETACPIFPRMGTYECIDTQIELQSCGGCASKGNGEDCTAIKGAQGVTCQSGKCFVYSCEPGYTLDESYHRTNGGKGRCKRAVNPKRALA</sequence>
<evidence type="ECO:0000256" key="1">
    <source>
        <dbReference type="SAM" id="MobiDB-lite"/>
    </source>
</evidence>
<dbReference type="AlphaFoldDB" id="A0A9P7B705"/>
<evidence type="ECO:0000259" key="3">
    <source>
        <dbReference type="Pfam" id="PF21671"/>
    </source>
</evidence>
<reference evidence="4 5" key="1">
    <citation type="submission" date="2020-11" db="EMBL/GenBank/DDBJ databases">
        <title>Kefir isolates.</title>
        <authorList>
            <person name="Marcisauskas S."/>
            <person name="Kim Y."/>
            <person name="Blasche S."/>
        </authorList>
    </citation>
    <scope>NUCLEOTIDE SEQUENCE [LARGE SCALE GENOMIC DNA]</scope>
    <source>
        <strain evidence="4 5">KR</strain>
    </source>
</reference>
<dbReference type="PANTHER" id="PTHR35192">
    <property type="entry name" value="PROTEIN, PUTATIVE-RELATED"/>
    <property type="match status" value="1"/>
</dbReference>
<dbReference type="PANTHER" id="PTHR35192:SF2">
    <property type="entry name" value="APPLE DOMAIN-CONTAINING PROTEIN"/>
    <property type="match status" value="1"/>
</dbReference>
<evidence type="ECO:0000256" key="2">
    <source>
        <dbReference type="SAM" id="SignalP"/>
    </source>
</evidence>
<dbReference type="Proteomes" id="UP000777482">
    <property type="component" value="Unassembled WGS sequence"/>
</dbReference>
<evidence type="ECO:0000313" key="5">
    <source>
        <dbReference type="Proteomes" id="UP000777482"/>
    </source>
</evidence>
<evidence type="ECO:0000313" key="4">
    <source>
        <dbReference type="EMBL" id="KAG0662268.1"/>
    </source>
</evidence>
<protein>
    <recommendedName>
        <fullName evidence="3">Protein CPL1-like domain-containing protein</fullName>
    </recommendedName>
</protein>
<comment type="caution">
    <text evidence="4">The sequence shown here is derived from an EMBL/GenBank/DDBJ whole genome shotgun (WGS) entry which is preliminary data.</text>
</comment>
<feature type="compositionally biased region" description="Low complexity" evidence="1">
    <location>
        <begin position="157"/>
        <end position="183"/>
    </location>
</feature>
<feature type="domain" description="Protein CPL1-like" evidence="3">
    <location>
        <begin position="255"/>
        <end position="309"/>
    </location>
</feature>
<keyword evidence="2" id="KW-0732">Signal</keyword>
<feature type="region of interest" description="Disordered" evidence="1">
    <location>
        <begin position="88"/>
        <end position="203"/>
    </location>
</feature>
<dbReference type="Pfam" id="PF21671">
    <property type="entry name" value="CPL1-like"/>
    <property type="match status" value="1"/>
</dbReference>